<evidence type="ECO:0000313" key="14">
    <source>
        <dbReference type="Proteomes" id="UP000294933"/>
    </source>
</evidence>
<feature type="transmembrane region" description="Helical" evidence="12">
    <location>
        <begin position="252"/>
        <end position="274"/>
    </location>
</feature>
<evidence type="ECO:0000256" key="9">
    <source>
        <dbReference type="ARBA" id="ARBA00023133"/>
    </source>
</evidence>
<dbReference type="InterPro" id="IPR030470">
    <property type="entry name" value="UbiA_prenylTrfase_CS"/>
</dbReference>
<evidence type="ECO:0000256" key="3">
    <source>
        <dbReference type="ARBA" id="ARBA00016335"/>
    </source>
</evidence>
<comment type="similarity">
    <text evidence="2">Belongs to the UbiA prenyltransferase family.</text>
</comment>
<keyword evidence="5 12" id="KW-0812">Transmembrane</keyword>
<accession>A0A4Y7QDP8</accession>
<dbReference type="CDD" id="cd13957">
    <property type="entry name" value="PT_UbiA_Cox10"/>
    <property type="match status" value="1"/>
</dbReference>
<dbReference type="AlphaFoldDB" id="A0A4Y7QDP8"/>
<dbReference type="GO" id="GO:0031966">
    <property type="term" value="C:mitochondrial membrane"/>
    <property type="evidence" value="ECO:0007669"/>
    <property type="project" value="UniProtKB-SubCell"/>
</dbReference>
<evidence type="ECO:0000313" key="13">
    <source>
        <dbReference type="EMBL" id="TDL25456.1"/>
    </source>
</evidence>
<dbReference type="InterPro" id="IPR006369">
    <property type="entry name" value="Protohaem_IX_farnesylTrfase"/>
</dbReference>
<keyword evidence="14" id="KW-1185">Reference proteome</keyword>
<dbReference type="PANTHER" id="PTHR43448">
    <property type="entry name" value="PROTOHEME IX FARNESYLTRANSFERASE, MITOCHONDRIAL"/>
    <property type="match status" value="1"/>
</dbReference>
<evidence type="ECO:0000256" key="11">
    <source>
        <dbReference type="ARBA" id="ARBA00030253"/>
    </source>
</evidence>
<protein>
    <recommendedName>
        <fullName evidence="3">Protoheme IX farnesyltransferase, mitochondrial</fullName>
    </recommendedName>
    <alternativeName>
        <fullName evidence="11">Heme O synthase</fullName>
    </alternativeName>
</protein>
<organism evidence="13 14">
    <name type="scientific">Rickenella mellea</name>
    <dbReference type="NCBI Taxonomy" id="50990"/>
    <lineage>
        <taxon>Eukaryota</taxon>
        <taxon>Fungi</taxon>
        <taxon>Dikarya</taxon>
        <taxon>Basidiomycota</taxon>
        <taxon>Agaricomycotina</taxon>
        <taxon>Agaricomycetes</taxon>
        <taxon>Hymenochaetales</taxon>
        <taxon>Rickenellaceae</taxon>
        <taxon>Rickenella</taxon>
    </lineage>
</organism>
<dbReference type="GO" id="GO:0008495">
    <property type="term" value="F:protoheme IX farnesyltransferase activity"/>
    <property type="evidence" value="ECO:0007669"/>
    <property type="project" value="InterPro"/>
</dbReference>
<keyword evidence="10 12" id="KW-0472">Membrane</keyword>
<dbReference type="Gene3D" id="1.10.357.140">
    <property type="entry name" value="UbiA prenyltransferase"/>
    <property type="match status" value="1"/>
</dbReference>
<evidence type="ECO:0000256" key="5">
    <source>
        <dbReference type="ARBA" id="ARBA00022692"/>
    </source>
</evidence>
<dbReference type="GO" id="GO:0006784">
    <property type="term" value="P:heme A biosynthetic process"/>
    <property type="evidence" value="ECO:0007669"/>
    <property type="project" value="TreeGrafter"/>
</dbReference>
<comment type="subcellular location">
    <subcellularLocation>
        <location evidence="1">Mitochondrion membrane</location>
        <topology evidence="1">Multi-pass membrane protein</topology>
    </subcellularLocation>
</comment>
<evidence type="ECO:0000256" key="4">
    <source>
        <dbReference type="ARBA" id="ARBA00022679"/>
    </source>
</evidence>
<evidence type="ECO:0000256" key="12">
    <source>
        <dbReference type="SAM" id="Phobius"/>
    </source>
</evidence>
<keyword evidence="4 13" id="KW-0808">Transferase</keyword>
<keyword evidence="6" id="KW-0809">Transit peptide</keyword>
<evidence type="ECO:0000256" key="1">
    <source>
        <dbReference type="ARBA" id="ARBA00004225"/>
    </source>
</evidence>
<evidence type="ECO:0000256" key="7">
    <source>
        <dbReference type="ARBA" id="ARBA00022989"/>
    </source>
</evidence>
<evidence type="ECO:0000256" key="6">
    <source>
        <dbReference type="ARBA" id="ARBA00022946"/>
    </source>
</evidence>
<evidence type="ECO:0000256" key="10">
    <source>
        <dbReference type="ARBA" id="ARBA00023136"/>
    </source>
</evidence>
<evidence type="ECO:0000256" key="2">
    <source>
        <dbReference type="ARBA" id="ARBA00005985"/>
    </source>
</evidence>
<proteinExistence type="inferred from homology"/>
<reference evidence="13 14" key="1">
    <citation type="submission" date="2018-06" db="EMBL/GenBank/DDBJ databases">
        <title>A transcriptomic atlas of mushroom development highlights an independent origin of complex multicellularity.</title>
        <authorList>
            <consortium name="DOE Joint Genome Institute"/>
            <person name="Krizsan K."/>
            <person name="Almasi E."/>
            <person name="Merenyi Z."/>
            <person name="Sahu N."/>
            <person name="Viragh M."/>
            <person name="Koszo T."/>
            <person name="Mondo S."/>
            <person name="Kiss B."/>
            <person name="Balint B."/>
            <person name="Kues U."/>
            <person name="Barry K."/>
            <person name="Hegedus J.C."/>
            <person name="Henrissat B."/>
            <person name="Johnson J."/>
            <person name="Lipzen A."/>
            <person name="Ohm R."/>
            <person name="Nagy I."/>
            <person name="Pangilinan J."/>
            <person name="Yan J."/>
            <person name="Xiong Y."/>
            <person name="Grigoriev I.V."/>
            <person name="Hibbett D.S."/>
            <person name="Nagy L.G."/>
        </authorList>
    </citation>
    <scope>NUCLEOTIDE SEQUENCE [LARGE SCALE GENOMIC DNA]</scope>
    <source>
        <strain evidence="13 14">SZMC22713</strain>
    </source>
</reference>
<dbReference type="STRING" id="50990.A0A4Y7QDP8"/>
<dbReference type="Pfam" id="PF01040">
    <property type="entry name" value="UbiA"/>
    <property type="match status" value="1"/>
</dbReference>
<dbReference type="InterPro" id="IPR044878">
    <property type="entry name" value="UbiA_sf"/>
</dbReference>
<dbReference type="EMBL" id="ML170163">
    <property type="protein sequence ID" value="TDL25456.1"/>
    <property type="molecule type" value="Genomic_DNA"/>
</dbReference>
<dbReference type="FunFam" id="1.10.357.140:FF:000004">
    <property type="entry name" value="Protoheme IX farnesyltransferase, mitochondrial"/>
    <property type="match status" value="1"/>
</dbReference>
<keyword evidence="8" id="KW-0496">Mitochondrion</keyword>
<keyword evidence="9" id="KW-0350">Heme biosynthesis</keyword>
<dbReference type="VEuPathDB" id="FungiDB:BD410DRAFT_895729"/>
<dbReference type="Proteomes" id="UP000294933">
    <property type="component" value="Unassembled WGS sequence"/>
</dbReference>
<sequence>MHSNLRRECLIGLRQFVRRASPPRHSLSTRASFDALKFDSFFSRNGFNGLAAFPGANVTQLGLGGASCKERPSNAIAHATAHPTVPAHPPTGLPITYRRTHSLTLKRLLSVYSELSKARLTILVVLSAMTSVALSPLPTTLPVLLATAAGTTFCAASANTLNQMQEVPFDAQMARTRNRPLVRRAISPVHALGFALGTGAAGPAILWTCVNPTTAILGAANIILYAGAYTYLKRRSVVNTWVGAVVGGIPPLMGWTACGGHLLPSTAYPIHFFLPSFLLPLDLSTLPIEFANNPLAPMALFMILFSWQFPHFNSLSHLVRSSYAQGGYHMLCVKNPNLNALVSLRHALLLIPVCSILVPLSGLTTWAFALTSLVPNLICSKYAWAFWQLGGEQHARKLFFASLWYLPVVMGLMMVHKNGLDWMDWLLGEGGRDTHKAKDMTQ</sequence>
<dbReference type="PROSITE" id="PS00943">
    <property type="entry name" value="UBIA"/>
    <property type="match status" value="1"/>
</dbReference>
<dbReference type="InterPro" id="IPR000537">
    <property type="entry name" value="UbiA_prenyltransferase"/>
</dbReference>
<keyword evidence="7 12" id="KW-1133">Transmembrane helix</keyword>
<dbReference type="PANTHER" id="PTHR43448:SF2">
    <property type="entry name" value="PROTOHEME IX FARNESYLTRANSFERASE, MITOCHONDRIAL"/>
    <property type="match status" value="1"/>
</dbReference>
<feature type="transmembrane region" description="Helical" evidence="12">
    <location>
        <begin position="213"/>
        <end position="232"/>
    </location>
</feature>
<dbReference type="OrthoDB" id="5211at2759"/>
<feature type="transmembrane region" description="Helical" evidence="12">
    <location>
        <begin position="185"/>
        <end position="207"/>
    </location>
</feature>
<name>A0A4Y7QDP8_9AGAM</name>
<feature type="transmembrane region" description="Helical" evidence="12">
    <location>
        <begin position="398"/>
        <end position="416"/>
    </location>
</feature>
<gene>
    <name evidence="13" type="ORF">BD410DRAFT_895729</name>
</gene>
<evidence type="ECO:0000256" key="8">
    <source>
        <dbReference type="ARBA" id="ARBA00023128"/>
    </source>
</evidence>
<feature type="transmembrane region" description="Helical" evidence="12">
    <location>
        <begin position="366"/>
        <end position="386"/>
    </location>
</feature>